<protein>
    <recommendedName>
        <fullName evidence="6">UPAR/Ly6 domain-containing protein</fullName>
    </recommendedName>
</protein>
<keyword evidence="5" id="KW-0325">Glycoprotein</keyword>
<dbReference type="GO" id="GO:0044853">
    <property type="term" value="C:plasma membrane raft"/>
    <property type="evidence" value="ECO:0007669"/>
    <property type="project" value="TreeGrafter"/>
</dbReference>
<organism evidence="7 8">
    <name type="scientific">Catagonus wagneri</name>
    <name type="common">Chacoan peccary</name>
    <dbReference type="NCBI Taxonomy" id="51154"/>
    <lineage>
        <taxon>Eukaryota</taxon>
        <taxon>Metazoa</taxon>
        <taxon>Chordata</taxon>
        <taxon>Craniata</taxon>
        <taxon>Vertebrata</taxon>
        <taxon>Euteleostomi</taxon>
        <taxon>Mammalia</taxon>
        <taxon>Eutheria</taxon>
        <taxon>Laurasiatheria</taxon>
        <taxon>Artiodactyla</taxon>
        <taxon>Suina</taxon>
        <taxon>Tayassuidae</taxon>
        <taxon>Catagonus</taxon>
    </lineage>
</organism>
<evidence type="ECO:0000256" key="2">
    <source>
        <dbReference type="ARBA" id="ARBA00022475"/>
    </source>
</evidence>
<evidence type="ECO:0000313" key="7">
    <source>
        <dbReference type="Ensembl" id="ENSCWAP00000006171.1"/>
    </source>
</evidence>
<keyword evidence="8" id="KW-1185">Reference proteome</keyword>
<dbReference type="GO" id="GO:2001044">
    <property type="term" value="P:regulation of integrin-mediated signaling pathway"/>
    <property type="evidence" value="ECO:0007669"/>
    <property type="project" value="TreeGrafter"/>
</dbReference>
<evidence type="ECO:0000256" key="5">
    <source>
        <dbReference type="ARBA" id="ARBA00023180"/>
    </source>
</evidence>
<dbReference type="SUPFAM" id="SSF57302">
    <property type="entry name" value="Snake toxin-like"/>
    <property type="match status" value="1"/>
</dbReference>
<name>A0A8C3W0A1_9CETA</name>
<dbReference type="InterPro" id="IPR051899">
    <property type="entry name" value="Fert-Immune_med_protein"/>
</dbReference>
<keyword evidence="4" id="KW-0472">Membrane</keyword>
<reference evidence="7" key="2">
    <citation type="submission" date="2025-09" db="UniProtKB">
        <authorList>
            <consortium name="Ensembl"/>
        </authorList>
    </citation>
    <scope>IDENTIFICATION</scope>
</reference>
<dbReference type="GO" id="GO:0007159">
    <property type="term" value="P:leukocyte cell-cell adhesion"/>
    <property type="evidence" value="ECO:0007669"/>
    <property type="project" value="TreeGrafter"/>
</dbReference>
<sequence length="172" mass="18049">VLVASFAHFCSFDRCNSASSSSVLLNALPRPADPAPGHLQCPTCVTVFGSCPQNSDIVTCPNGTSHCYNGHIAIRGGGISSSMNIQGCVAKPSSFLLNHTQNIGVFTVMENRNQGDERGEDWNNPIIQAGAAPVSAPFLAWVVGLGLSLALWGGAPSLPVLYWSGPCPHWTS</sequence>
<comment type="subcellular location">
    <subcellularLocation>
        <location evidence="1">Cell membrane</location>
    </subcellularLocation>
</comment>
<evidence type="ECO:0000256" key="3">
    <source>
        <dbReference type="ARBA" id="ARBA00022729"/>
    </source>
</evidence>
<feature type="domain" description="UPAR/Ly6" evidence="6">
    <location>
        <begin position="38"/>
        <end position="116"/>
    </location>
</feature>
<dbReference type="InterPro" id="IPR016054">
    <property type="entry name" value="LY6_UPA_recep-like"/>
</dbReference>
<dbReference type="InterPro" id="IPR045860">
    <property type="entry name" value="Snake_toxin-like_sf"/>
</dbReference>
<dbReference type="Pfam" id="PF00021">
    <property type="entry name" value="UPAR_LY6"/>
    <property type="match status" value="1"/>
</dbReference>
<reference evidence="7" key="1">
    <citation type="submission" date="2025-08" db="UniProtKB">
        <authorList>
            <consortium name="Ensembl"/>
        </authorList>
    </citation>
    <scope>IDENTIFICATION</scope>
</reference>
<dbReference type="GeneTree" id="ENSGT00530000063351"/>
<evidence type="ECO:0000259" key="6">
    <source>
        <dbReference type="Pfam" id="PF00021"/>
    </source>
</evidence>
<accession>A0A8C3W0A1</accession>
<evidence type="ECO:0000256" key="4">
    <source>
        <dbReference type="ARBA" id="ARBA00023136"/>
    </source>
</evidence>
<dbReference type="GO" id="GO:0043315">
    <property type="term" value="P:positive regulation of neutrophil degranulation"/>
    <property type="evidence" value="ECO:0007669"/>
    <property type="project" value="TreeGrafter"/>
</dbReference>
<dbReference type="Ensembl" id="ENSCWAT00000006668.1">
    <property type="protein sequence ID" value="ENSCWAP00000006171.1"/>
    <property type="gene ID" value="ENSCWAG00000004775.1"/>
</dbReference>
<keyword evidence="3" id="KW-0732">Signal</keyword>
<dbReference type="CDD" id="cd23637">
    <property type="entry name" value="TFP_LU_ECD_CD177_rpt4"/>
    <property type="match status" value="1"/>
</dbReference>
<proteinExistence type="predicted"/>
<dbReference type="PANTHER" id="PTHR16529">
    <property type="entry name" value="CD177 ANTIGEN"/>
    <property type="match status" value="1"/>
</dbReference>
<dbReference type="GO" id="GO:0045217">
    <property type="term" value="P:cell-cell junction maintenance"/>
    <property type="evidence" value="ECO:0007669"/>
    <property type="project" value="TreeGrafter"/>
</dbReference>
<dbReference type="GO" id="GO:0098742">
    <property type="term" value="P:cell-cell adhesion via plasma-membrane adhesion molecules"/>
    <property type="evidence" value="ECO:0007669"/>
    <property type="project" value="TreeGrafter"/>
</dbReference>
<dbReference type="PANTHER" id="PTHR16529:SF8">
    <property type="entry name" value="CD177 ANTIGEN"/>
    <property type="match status" value="1"/>
</dbReference>
<dbReference type="AlphaFoldDB" id="A0A8C3W0A1"/>
<dbReference type="Gene3D" id="2.10.60.10">
    <property type="entry name" value="CD59"/>
    <property type="match status" value="1"/>
</dbReference>
<dbReference type="Proteomes" id="UP000694540">
    <property type="component" value="Unplaced"/>
</dbReference>
<evidence type="ECO:0000313" key="8">
    <source>
        <dbReference type="Proteomes" id="UP000694540"/>
    </source>
</evidence>
<evidence type="ECO:0000256" key="1">
    <source>
        <dbReference type="ARBA" id="ARBA00004236"/>
    </source>
</evidence>
<keyword evidence="2" id="KW-1003">Cell membrane</keyword>